<dbReference type="EMBL" id="VNHM01000007">
    <property type="protein sequence ID" value="TYO95558.1"/>
    <property type="molecule type" value="Genomic_DNA"/>
</dbReference>
<dbReference type="RefSeq" id="WP_166511535.1">
    <property type="nucleotide sequence ID" value="NZ_VNHM01000007.1"/>
</dbReference>
<organism evidence="1 2">
    <name type="scientific">Desulfallas thermosapovorans DSM 6562</name>
    <dbReference type="NCBI Taxonomy" id="1121431"/>
    <lineage>
        <taxon>Bacteria</taxon>
        <taxon>Bacillati</taxon>
        <taxon>Bacillota</taxon>
        <taxon>Clostridia</taxon>
        <taxon>Eubacteriales</taxon>
        <taxon>Desulfallaceae</taxon>
        <taxon>Desulfallas</taxon>
    </lineage>
</organism>
<comment type="caution">
    <text evidence="1">The sequence shown here is derived from an EMBL/GenBank/DDBJ whole genome shotgun (WGS) entry which is preliminary data.</text>
</comment>
<dbReference type="Proteomes" id="UP000323166">
    <property type="component" value="Unassembled WGS sequence"/>
</dbReference>
<evidence type="ECO:0000313" key="2">
    <source>
        <dbReference type="Proteomes" id="UP000323166"/>
    </source>
</evidence>
<evidence type="ECO:0000313" key="1">
    <source>
        <dbReference type="EMBL" id="TYO95558.1"/>
    </source>
</evidence>
<keyword evidence="2" id="KW-1185">Reference proteome</keyword>
<dbReference type="AlphaFoldDB" id="A0A5S4ZSD1"/>
<dbReference type="Pfam" id="PF11385">
    <property type="entry name" value="DUF3189"/>
    <property type="match status" value="1"/>
</dbReference>
<sequence length="141" mass="15476">MKRLIFFNDTGFPYAAIAAAARSGTLPVHRPPEPQELARVLARTGMGRGDATVYHLGDSGEGESCLALWSQGNGDMVRRAIKSFLAIMCIDNYELVQIKCRKTFGVKVGTWLAAIPGFRKTGMLLIHRHVVNIYRELVSGG</sequence>
<proteinExistence type="predicted"/>
<gene>
    <name evidence="1" type="ORF">LX24_01520</name>
</gene>
<name>A0A5S4ZSD1_9FIRM</name>
<protein>
    <submittedName>
        <fullName evidence="1">Uncharacterized protein DUF3189</fullName>
    </submittedName>
</protein>
<reference evidence="1 2" key="1">
    <citation type="submission" date="2019-07" db="EMBL/GenBank/DDBJ databases">
        <title>Genomic Encyclopedia of Type Strains, Phase I: the one thousand microbial genomes (KMG-I) project.</title>
        <authorList>
            <person name="Kyrpides N."/>
        </authorList>
    </citation>
    <scope>NUCLEOTIDE SEQUENCE [LARGE SCALE GENOMIC DNA]</scope>
    <source>
        <strain evidence="1 2">DSM 6562</strain>
    </source>
</reference>
<accession>A0A5S4ZSD1</accession>
<dbReference type="InterPro" id="IPR021525">
    <property type="entry name" value="DUF3189"/>
</dbReference>